<dbReference type="InterPro" id="IPR036059">
    <property type="entry name" value="TldD/PmbA_sf"/>
</dbReference>
<dbReference type="GO" id="GO:0008237">
    <property type="term" value="F:metallopeptidase activity"/>
    <property type="evidence" value="ECO:0007669"/>
    <property type="project" value="UniProtKB-KW"/>
</dbReference>
<keyword evidence="5" id="KW-0482">Metalloprotease</keyword>
<organism evidence="5 6">
    <name type="scientific">Deefgea piscis</name>
    <dbReference type="NCBI Taxonomy" id="2739061"/>
    <lineage>
        <taxon>Bacteria</taxon>
        <taxon>Pseudomonadati</taxon>
        <taxon>Pseudomonadota</taxon>
        <taxon>Betaproteobacteria</taxon>
        <taxon>Neisseriales</taxon>
        <taxon>Chitinibacteraceae</taxon>
        <taxon>Deefgea</taxon>
    </lineage>
</organism>
<keyword evidence="5" id="KW-0378">Hydrolase</keyword>
<dbReference type="InterPro" id="IPR045570">
    <property type="entry name" value="Metalloprtase-TldD/E_cen_dom"/>
</dbReference>
<feature type="domain" description="Metalloprotease TldD/E central" evidence="4">
    <location>
        <begin position="121"/>
        <end position="228"/>
    </location>
</feature>
<feature type="domain" description="Metalloprotease TldD/E N-terminal" evidence="2">
    <location>
        <begin position="30"/>
        <end position="94"/>
    </location>
</feature>
<evidence type="ECO:0000313" key="5">
    <source>
        <dbReference type="EMBL" id="QKJ67791.1"/>
    </source>
</evidence>
<dbReference type="AlphaFoldDB" id="A0A6M8SSV9"/>
<dbReference type="Pfam" id="PF01523">
    <property type="entry name" value="PmbA_TldD_1st"/>
    <property type="match status" value="1"/>
</dbReference>
<name>A0A6M8SSV9_9NEIS</name>
<dbReference type="SUPFAM" id="SSF111283">
    <property type="entry name" value="Putative modulator of DNA gyrase, PmbA/TldD"/>
    <property type="match status" value="1"/>
</dbReference>
<dbReference type="Gene3D" id="3.30.2290.10">
    <property type="entry name" value="PmbA/TldD superfamily"/>
    <property type="match status" value="1"/>
</dbReference>
<dbReference type="RefSeq" id="WP_173534292.1">
    <property type="nucleotide sequence ID" value="NZ_CP054143.1"/>
</dbReference>
<dbReference type="InterPro" id="IPR035068">
    <property type="entry name" value="TldD/PmbA_N"/>
</dbReference>
<evidence type="ECO:0000259" key="2">
    <source>
        <dbReference type="Pfam" id="PF01523"/>
    </source>
</evidence>
<dbReference type="EMBL" id="CP054143">
    <property type="protein sequence ID" value="QKJ67791.1"/>
    <property type="molecule type" value="Genomic_DNA"/>
</dbReference>
<dbReference type="PANTHER" id="PTHR43421:SF1">
    <property type="entry name" value="METALLOPROTEASE PMBA"/>
    <property type="match status" value="1"/>
</dbReference>
<evidence type="ECO:0000256" key="1">
    <source>
        <dbReference type="ARBA" id="ARBA00005836"/>
    </source>
</evidence>
<dbReference type="GO" id="GO:0005829">
    <property type="term" value="C:cytosol"/>
    <property type="evidence" value="ECO:0007669"/>
    <property type="project" value="TreeGrafter"/>
</dbReference>
<keyword evidence="5" id="KW-0645">Protease</keyword>
<protein>
    <submittedName>
        <fullName evidence="5">Metalloprotease PmbA</fullName>
    </submittedName>
</protein>
<dbReference type="Pfam" id="PF19289">
    <property type="entry name" value="PmbA_TldD_3rd"/>
    <property type="match status" value="1"/>
</dbReference>
<evidence type="ECO:0000259" key="4">
    <source>
        <dbReference type="Pfam" id="PF19290"/>
    </source>
</evidence>
<reference evidence="5 6" key="1">
    <citation type="submission" date="2020-05" db="EMBL/GenBank/DDBJ databases">
        <title>Complete genome sequence of Deefgea sp. D17.</title>
        <authorList>
            <person name="Bae J.-W."/>
            <person name="Han J.E."/>
        </authorList>
    </citation>
    <scope>NUCLEOTIDE SEQUENCE [LARGE SCALE GENOMIC DNA]</scope>
    <source>
        <strain evidence="5 6">D17</strain>
    </source>
</reference>
<dbReference type="InterPro" id="IPR045569">
    <property type="entry name" value="Metalloprtase-TldD/E_C"/>
</dbReference>
<evidence type="ECO:0000259" key="3">
    <source>
        <dbReference type="Pfam" id="PF19289"/>
    </source>
</evidence>
<dbReference type="InterPro" id="IPR047657">
    <property type="entry name" value="PmbA"/>
</dbReference>
<proteinExistence type="inferred from homology"/>
<feature type="domain" description="Metalloprotease TldD/E C-terminal" evidence="3">
    <location>
        <begin position="235"/>
        <end position="442"/>
    </location>
</feature>
<accession>A0A6M8SSV9</accession>
<dbReference type="KEGG" id="dee:HQN60_14270"/>
<evidence type="ECO:0000313" key="6">
    <source>
        <dbReference type="Proteomes" id="UP000504844"/>
    </source>
</evidence>
<dbReference type="InterPro" id="IPR002510">
    <property type="entry name" value="Metalloprtase-TldD/E_N"/>
</dbReference>
<comment type="similarity">
    <text evidence="1">Belongs to the peptidase U62 family.</text>
</comment>
<sequence>MSEFSFSEQNLRDLAAQVLQEAQKQGATACDVEVSEGAGQNVSTRLDEIETIEYNRDKGVNVTVYLGQQKAHASSSDFSTAALAETVNKALSIAKYTAADEFAGQADPARLCTHFPDLDLYHPWPLSVEGAIELARECEAAARGVDARINNSDGATVSTSGSRWVYANSLGFMGTGTSTRYSISAAVIAEDESGMQRDYWYSSARAETDLDSAKKIGQRAGERTIRRLGARRLKTGEYPVLFEAPVASSLIGHWIAAVSGASLYRKSSFLVDSLGKSVFSPCVTITEDPFLKRGFASGAFDAEGVATVARTVVDAGVQQGYFLGSYSARKLGMDTTGNAGGPHNLLVAPTIDAASLLGLMGTGLLVTELLGHGTNMVTGDYSRGAAGFWVENGVIQYPVEEITIAGNLREMYQQIIAVGDDGLRSSSRHVGSILIEKMTVAGE</sequence>
<dbReference type="Pfam" id="PF19290">
    <property type="entry name" value="PmbA_TldD_2nd"/>
    <property type="match status" value="1"/>
</dbReference>
<dbReference type="PANTHER" id="PTHR43421">
    <property type="entry name" value="METALLOPROTEASE PMBA"/>
    <property type="match status" value="1"/>
</dbReference>
<dbReference type="NCBIfam" id="NF008268">
    <property type="entry name" value="PRK11040.1"/>
    <property type="match status" value="1"/>
</dbReference>
<dbReference type="GO" id="GO:0006508">
    <property type="term" value="P:proteolysis"/>
    <property type="evidence" value="ECO:0007669"/>
    <property type="project" value="UniProtKB-KW"/>
</dbReference>
<keyword evidence="6" id="KW-1185">Reference proteome</keyword>
<gene>
    <name evidence="5" type="primary">pmbA</name>
    <name evidence="5" type="ORF">HQN60_14270</name>
</gene>
<dbReference type="Proteomes" id="UP000504844">
    <property type="component" value="Chromosome"/>
</dbReference>